<dbReference type="Proteomes" id="UP000278907">
    <property type="component" value="Unassembled WGS sequence"/>
</dbReference>
<dbReference type="Gene3D" id="3.30.559.30">
    <property type="entry name" value="Nonribosomal peptide synthetase, condensation domain"/>
    <property type="match status" value="1"/>
</dbReference>
<dbReference type="InterPro" id="IPR045851">
    <property type="entry name" value="AMP-bd_C_sf"/>
</dbReference>
<dbReference type="InterPro" id="IPR042099">
    <property type="entry name" value="ANL_N_sf"/>
</dbReference>
<comment type="cofactor">
    <cofactor evidence="1">
        <name>pantetheine 4'-phosphate</name>
        <dbReference type="ChEBI" id="CHEBI:47942"/>
    </cofactor>
</comment>
<dbReference type="PANTHER" id="PTHR45527:SF1">
    <property type="entry name" value="FATTY ACID SYNTHASE"/>
    <property type="match status" value="1"/>
</dbReference>
<dbReference type="InterPro" id="IPR009081">
    <property type="entry name" value="PP-bd_ACP"/>
</dbReference>
<reference evidence="7 8" key="1">
    <citation type="submission" date="2018-09" db="EMBL/GenBank/DDBJ databases">
        <authorList>
            <person name="Livingstone P.G."/>
            <person name="Whitworth D.E."/>
        </authorList>
    </citation>
    <scope>NUCLEOTIDE SEQUENCE [LARGE SCALE GENOMIC DNA]</scope>
    <source>
        <strain evidence="7 8">CA031B</strain>
    </source>
</reference>
<dbReference type="SUPFAM" id="SSF47336">
    <property type="entry name" value="ACP-like"/>
    <property type="match status" value="1"/>
</dbReference>
<feature type="non-terminal residue" evidence="7">
    <location>
        <position position="1569"/>
    </location>
</feature>
<name>A0ABX9QQX4_9BACT</name>
<dbReference type="EMBL" id="RAWI01000009">
    <property type="protein sequence ID" value="RKI16579.1"/>
    <property type="molecule type" value="Genomic_DNA"/>
</dbReference>
<gene>
    <name evidence="7" type="ORF">D7Y13_02210</name>
</gene>
<dbReference type="NCBIfam" id="TIGR01733">
    <property type="entry name" value="AA-adenyl-dom"/>
    <property type="match status" value="1"/>
</dbReference>
<keyword evidence="3" id="KW-0597">Phosphoprotein</keyword>
<dbReference type="Pfam" id="PF00550">
    <property type="entry name" value="PP-binding"/>
    <property type="match status" value="1"/>
</dbReference>
<evidence type="ECO:0000256" key="3">
    <source>
        <dbReference type="ARBA" id="ARBA00022553"/>
    </source>
</evidence>
<proteinExistence type="predicted"/>
<dbReference type="PROSITE" id="PS50075">
    <property type="entry name" value="CARRIER"/>
    <property type="match status" value="1"/>
</dbReference>
<sequence length="1569" mass="170391">MLLYPPGPEYIAGFFGCLYAGLVAVPAYPPDPTRLERTVPRLRAIIEDARAEVVLTTDFIASMGEFLFEQAPELRALHWMATDALPPEAAGAWRPPVVGTDSLAFLQYTSGSTGAPKGVRLSHGNLLHNLASISRAFQTRPDSTGVIWLPPYHDMGLIGGILEPLYQGFHTALMSPLTFLRQPLRWLEAVSRFGGTISGGPNFAFDLCVRKIAPELRSTLDLSRWEVAFCGAEPIRAETLDRFAEAFAPSGFRREAFYPCYGLAEGTLIVSGGAKSAVPVLRSLETAALEQHRAVPAAEGAPGARTFVGSGGSLPDQEIVIVDPETRSRLEPGAVGEIWVAGPSIAQGYWERPEETAQTFGARLAGEDTRTFLRTGDLGVLLDGELFVTGRRKDLIILRGRNHYPQDLELTVEQTHPALRPGCGAAFAVDVDGEERLVVAQEVDARKHGDLDELMGQLRQRLAERHEVRPHALVLLEAGALPKTSSGKVQRRASRSAFLAGELPSVRVWREADDAGTDPVPEASEPDAVPVAQGDAVESWLRARLAARAHVRPEQVDAEEPITRLGLDSLGAAELANDIEQGWGAVLPLEALLRGPSLRELTALVRTRREAGLPPLLPVARTEALALSFAQQRLWFLDQLDPSSSLYNLAVALRLEGWLNVAALERAFEEVLRRHEALRTTFVVSDGGPTQIISPEGAFTLSVVEVEGSEADLLRQAEAAARDPFNLERGPLLRAVLLRNASRGDVLVVTVHHIVFDGASMGVMIREVSALYATFAQGLKSPLPALPIQYADFAAWQRQALRGEALEAQLSWWRQELEGAPQSLSLPTDFPRPSVQSFRGSSLRVHVPRALAQAVEALSLREGVTPFMTLLASFQLLLHRYSAQDDFCVGAPIAGRNRSSLEGLIGFFVNTLVHRARFSGNPSFLSHLARVKHSALGAFAHQDVPFEKLVEALQPERDLGRTPLFQVMFTLQPDALPQLALPGLVVHPLELHSATSKFDLGLSLTRTPDGFVGAFEFSTDLFEASTVQRLSGHLLTLLESVVARPEAPIGELSLLSAEDKHRVLVEWNDTARPYPSDASIPEVFAAQVALFPDAIAVEFGEQRLTYRQLDALSNQLSRVLVQRGVGPDSPVALCLERSLELVVSLVAILKAGGAYLPLDASYPRQRLAFMLEDVPPQLLLTSRELLPSLPTEGIEVLLIEDVAPTLPLQSEAPLRVGIHPEHLAYIDFTSGSTGRPKPVGTTHRAVLRTVRGVDYARLGPGESFLLIAPISFDASTLEVWGPLLNGSRLVVFPPHSPSDVPELVRVLNHHRVSTLHLTAGLFSQVIDSHLDGLRHLRQLLTGGDVVSSAHFQRALDALRIPVTACYGPTESTLFASTWTASPPASVGPSVPIGRPLANTQLFLLDAYLQPVPPGLPGEVFLAGDGLARGYLANPSLSAERFLPNPFASSPGARMYRTGDLARHRLDGTLDFLGRLDSQVKVRGFRVEIAEVESALLAHPDVREAVVIAREDSPGLKRLVAYFTSDAPPSTEALRSFLASRLPDYMLPAAFLHLAALPLTANAKLDRKAL</sequence>
<dbReference type="Pfam" id="PF23024">
    <property type="entry name" value="AMP-dom_DIP2-like"/>
    <property type="match status" value="1"/>
</dbReference>
<dbReference type="CDD" id="cd19531">
    <property type="entry name" value="LCL_NRPS-like"/>
    <property type="match status" value="1"/>
</dbReference>
<dbReference type="PROSITE" id="PS00012">
    <property type="entry name" value="PHOSPHOPANTETHEINE"/>
    <property type="match status" value="1"/>
</dbReference>
<dbReference type="PANTHER" id="PTHR45527">
    <property type="entry name" value="NONRIBOSOMAL PEPTIDE SYNTHETASE"/>
    <property type="match status" value="1"/>
</dbReference>
<dbReference type="InterPro" id="IPR025110">
    <property type="entry name" value="AMP-bd_C"/>
</dbReference>
<dbReference type="InterPro" id="IPR036736">
    <property type="entry name" value="ACP-like_sf"/>
</dbReference>
<dbReference type="PROSITE" id="PS00455">
    <property type="entry name" value="AMP_BINDING"/>
    <property type="match status" value="2"/>
</dbReference>
<dbReference type="InterPro" id="IPR000873">
    <property type="entry name" value="AMP-dep_synth/lig_dom"/>
</dbReference>
<evidence type="ECO:0000313" key="8">
    <source>
        <dbReference type="Proteomes" id="UP000278907"/>
    </source>
</evidence>
<dbReference type="Pfam" id="PF13193">
    <property type="entry name" value="AMP-binding_C"/>
    <property type="match status" value="1"/>
</dbReference>
<dbReference type="Gene3D" id="1.10.1200.10">
    <property type="entry name" value="ACP-like"/>
    <property type="match status" value="1"/>
</dbReference>
<dbReference type="InterPro" id="IPR020845">
    <property type="entry name" value="AMP-binding_CS"/>
</dbReference>
<dbReference type="InterPro" id="IPR010071">
    <property type="entry name" value="AA_adenyl_dom"/>
</dbReference>
<dbReference type="CDD" id="cd12117">
    <property type="entry name" value="A_NRPS_Srf_like"/>
    <property type="match status" value="1"/>
</dbReference>
<dbReference type="Gene3D" id="3.30.559.10">
    <property type="entry name" value="Chloramphenicol acetyltransferase-like domain"/>
    <property type="match status" value="1"/>
</dbReference>
<keyword evidence="5" id="KW-0443">Lipid metabolism</keyword>
<dbReference type="SUPFAM" id="SSF52777">
    <property type="entry name" value="CoA-dependent acyltransferases"/>
    <property type="match status" value="2"/>
</dbReference>
<evidence type="ECO:0000256" key="1">
    <source>
        <dbReference type="ARBA" id="ARBA00001957"/>
    </source>
</evidence>
<dbReference type="SUPFAM" id="SSF56801">
    <property type="entry name" value="Acetyl-CoA synthetase-like"/>
    <property type="match status" value="2"/>
</dbReference>
<dbReference type="InterPro" id="IPR023213">
    <property type="entry name" value="CAT-like_dom_sf"/>
</dbReference>
<organism evidence="7 8">
    <name type="scientific">Corallococcus praedator</name>
    <dbReference type="NCBI Taxonomy" id="2316724"/>
    <lineage>
        <taxon>Bacteria</taxon>
        <taxon>Pseudomonadati</taxon>
        <taxon>Myxococcota</taxon>
        <taxon>Myxococcia</taxon>
        <taxon>Myxococcales</taxon>
        <taxon>Cystobacterineae</taxon>
        <taxon>Myxococcaceae</taxon>
        <taxon>Corallococcus</taxon>
    </lineage>
</organism>
<dbReference type="InterPro" id="IPR006162">
    <property type="entry name" value="Ppantetheine_attach_site"/>
</dbReference>
<dbReference type="CDD" id="cd05931">
    <property type="entry name" value="FAAL"/>
    <property type="match status" value="1"/>
</dbReference>
<evidence type="ECO:0000313" key="7">
    <source>
        <dbReference type="EMBL" id="RKI16579.1"/>
    </source>
</evidence>
<dbReference type="InterPro" id="IPR020806">
    <property type="entry name" value="PKS_PP-bd"/>
</dbReference>
<dbReference type="Pfam" id="PF00501">
    <property type="entry name" value="AMP-binding"/>
    <property type="match status" value="2"/>
</dbReference>
<feature type="domain" description="Carrier" evidence="6">
    <location>
        <begin position="535"/>
        <end position="609"/>
    </location>
</feature>
<dbReference type="Gene3D" id="3.40.50.12780">
    <property type="entry name" value="N-terminal domain of ligase-like"/>
    <property type="match status" value="1"/>
</dbReference>
<dbReference type="Pfam" id="PF00668">
    <property type="entry name" value="Condensation"/>
    <property type="match status" value="1"/>
</dbReference>
<evidence type="ECO:0000256" key="2">
    <source>
        <dbReference type="ARBA" id="ARBA00022450"/>
    </source>
</evidence>
<dbReference type="InterPro" id="IPR001242">
    <property type="entry name" value="Condensation_dom"/>
</dbReference>
<keyword evidence="8" id="KW-1185">Reference proteome</keyword>
<dbReference type="Gene3D" id="3.30.300.30">
    <property type="match status" value="2"/>
</dbReference>
<dbReference type="SMART" id="SM00823">
    <property type="entry name" value="PKS_PP"/>
    <property type="match status" value="1"/>
</dbReference>
<evidence type="ECO:0000256" key="5">
    <source>
        <dbReference type="ARBA" id="ARBA00023098"/>
    </source>
</evidence>
<accession>A0ABX9QQX4</accession>
<protein>
    <submittedName>
        <fullName evidence="7">Amino acid adenylation domain-containing protein</fullName>
    </submittedName>
</protein>
<dbReference type="InterPro" id="IPR040097">
    <property type="entry name" value="FAAL/FAAC"/>
</dbReference>
<keyword evidence="2" id="KW-0596">Phosphopantetheine</keyword>
<comment type="caution">
    <text evidence="7">The sequence shown here is derived from an EMBL/GenBank/DDBJ whole genome shotgun (WGS) entry which is preliminary data.</text>
</comment>
<dbReference type="Gene3D" id="2.30.38.10">
    <property type="entry name" value="Luciferase, Domain 3"/>
    <property type="match status" value="1"/>
</dbReference>
<keyword evidence="4" id="KW-0276">Fatty acid metabolism</keyword>
<evidence type="ECO:0000259" key="6">
    <source>
        <dbReference type="PROSITE" id="PS50075"/>
    </source>
</evidence>
<dbReference type="Gene3D" id="3.40.50.980">
    <property type="match status" value="2"/>
</dbReference>
<evidence type="ECO:0000256" key="4">
    <source>
        <dbReference type="ARBA" id="ARBA00022832"/>
    </source>
</evidence>